<evidence type="ECO:0000313" key="2">
    <source>
        <dbReference type="EMBL" id="CAF4274698.1"/>
    </source>
</evidence>
<reference evidence="1" key="1">
    <citation type="submission" date="2021-02" db="EMBL/GenBank/DDBJ databases">
        <authorList>
            <person name="Nowell W R."/>
        </authorList>
    </citation>
    <scope>NUCLEOTIDE SEQUENCE</scope>
</reference>
<dbReference type="Proteomes" id="UP000663829">
    <property type="component" value="Unassembled WGS sequence"/>
</dbReference>
<evidence type="ECO:0000313" key="1">
    <source>
        <dbReference type="EMBL" id="CAF1380568.1"/>
    </source>
</evidence>
<feature type="non-terminal residue" evidence="1">
    <location>
        <position position="8"/>
    </location>
</feature>
<proteinExistence type="predicted"/>
<accession>A0A815JJS2</accession>
<gene>
    <name evidence="1" type="ORF">GPM918_LOCUS32307</name>
    <name evidence="2" type="ORF">SRO942_LOCUS32970</name>
</gene>
<sequence length="8" mass="757">MGLPGSPV</sequence>
<keyword evidence="3" id="KW-1185">Reference proteome</keyword>
<organism evidence="1 3">
    <name type="scientific">Didymodactylos carnosus</name>
    <dbReference type="NCBI Taxonomy" id="1234261"/>
    <lineage>
        <taxon>Eukaryota</taxon>
        <taxon>Metazoa</taxon>
        <taxon>Spiralia</taxon>
        <taxon>Gnathifera</taxon>
        <taxon>Rotifera</taxon>
        <taxon>Eurotatoria</taxon>
        <taxon>Bdelloidea</taxon>
        <taxon>Philodinida</taxon>
        <taxon>Philodinidae</taxon>
        <taxon>Didymodactylos</taxon>
    </lineage>
</organism>
<name>A0A815JJS2_9BILA</name>
<protein>
    <submittedName>
        <fullName evidence="1">Uncharacterized protein</fullName>
    </submittedName>
</protein>
<comment type="caution">
    <text evidence="1">The sequence shown here is derived from an EMBL/GenBank/DDBJ whole genome shotgun (WGS) entry which is preliminary data.</text>
</comment>
<dbReference type="EMBL" id="CAJOBC010081126">
    <property type="protein sequence ID" value="CAF4274698.1"/>
    <property type="molecule type" value="Genomic_DNA"/>
</dbReference>
<evidence type="ECO:0000313" key="3">
    <source>
        <dbReference type="Proteomes" id="UP000663829"/>
    </source>
</evidence>
<dbReference type="EMBL" id="CAJNOQ010016417">
    <property type="protein sequence ID" value="CAF1380568.1"/>
    <property type="molecule type" value="Genomic_DNA"/>
</dbReference>
<dbReference type="Proteomes" id="UP000681722">
    <property type="component" value="Unassembled WGS sequence"/>
</dbReference>